<dbReference type="EMBL" id="CP008956">
    <property type="protein sequence ID" value="QJP99820.1"/>
    <property type="molecule type" value="Genomic_DNA"/>
</dbReference>
<sequence length="315" mass="35584">MSNEKSDCITSNFLKRRANPRDPIRIQQRALEQARGLGVGSDYEPFIQIERHGFSSHGRSHVWSDPLNTSIVGHVLSDLERCVLIHASSLKGAIVRTQYPMWRVGVEPEFAECVSDGESLDLGTVRVANELGVKPPRTRGQDIVLTLDLLLKIPGKGTWAVYVKYCKDVPRPGSRQDQLLQITREYWRLRNVDLLIITEVEAKDSATMRWLNWASSIRGSYAPGSDEFLLSVVDLLILKTDSHAPMNERIACLDVPADRVIHALKYAIWVGYIWVDFQRWDWPCLADPWTIELASRPRKLASANCFSFIVAGGES</sequence>
<evidence type="ECO:0000313" key="2">
    <source>
        <dbReference type="Proteomes" id="UP000501648"/>
    </source>
</evidence>
<dbReference type="Gene3D" id="3.40.1350.10">
    <property type="match status" value="1"/>
</dbReference>
<protein>
    <submittedName>
        <fullName evidence="1">Uncharacterized protein</fullName>
    </submittedName>
</protein>
<name>A0A6M3ZN13_9BURK</name>
<dbReference type="AlphaFoldDB" id="A0A6M3ZN13"/>
<reference evidence="1 2" key="1">
    <citation type="journal article" date="2012" name="J. Bacteriol.">
        <title>Genome sequence of the pathogenic Herbaspirillum seropedicae strain Os34, isolated from rice roots.</title>
        <authorList>
            <person name="Ye W."/>
            <person name="Ye S."/>
            <person name="Liu J."/>
            <person name="Chang S."/>
            <person name="Chen M."/>
            <person name="Zhu B."/>
            <person name="Guo L."/>
            <person name="An Q."/>
        </authorList>
    </citation>
    <scope>NUCLEOTIDE SEQUENCE [LARGE SCALE GENOMIC DNA]</scope>
    <source>
        <strain evidence="1 2">Os34</strain>
    </source>
</reference>
<gene>
    <name evidence="1" type="ORF">C798_06130</name>
</gene>
<dbReference type="Proteomes" id="UP000501648">
    <property type="component" value="Chromosome"/>
</dbReference>
<accession>A0A6M3ZN13</accession>
<dbReference type="GO" id="GO:0003676">
    <property type="term" value="F:nucleic acid binding"/>
    <property type="evidence" value="ECO:0007669"/>
    <property type="project" value="InterPro"/>
</dbReference>
<proteinExistence type="predicted"/>
<dbReference type="SUPFAM" id="SSF52980">
    <property type="entry name" value="Restriction endonuclease-like"/>
    <property type="match status" value="1"/>
</dbReference>
<dbReference type="RefSeq" id="WP_081584722.1">
    <property type="nucleotide sequence ID" value="NZ_CP008956.1"/>
</dbReference>
<evidence type="ECO:0000313" key="1">
    <source>
        <dbReference type="EMBL" id="QJP99820.1"/>
    </source>
</evidence>
<dbReference type="InterPro" id="IPR011335">
    <property type="entry name" value="Restrct_endonuc-II-like"/>
</dbReference>
<dbReference type="InterPro" id="IPR011856">
    <property type="entry name" value="tRNA_endonuc-like_dom_sf"/>
</dbReference>
<organism evidence="1 2">
    <name type="scientific">Herbaspirillum rubrisubalbicans Os34</name>
    <dbReference type="NCBI Taxonomy" id="1235827"/>
    <lineage>
        <taxon>Bacteria</taxon>
        <taxon>Pseudomonadati</taxon>
        <taxon>Pseudomonadota</taxon>
        <taxon>Betaproteobacteria</taxon>
        <taxon>Burkholderiales</taxon>
        <taxon>Oxalobacteraceae</taxon>
        <taxon>Herbaspirillum</taxon>
    </lineage>
</organism>